<protein>
    <submittedName>
        <fullName evidence="1">Uncharacterized protein</fullName>
    </submittedName>
</protein>
<proteinExistence type="predicted"/>
<evidence type="ECO:0000313" key="2">
    <source>
        <dbReference type="Proteomes" id="UP001600165"/>
    </source>
</evidence>
<name>A0ABW6ILJ2_9CYAN</name>
<organism evidence="1 2">
    <name type="scientific">Almyronema epifaneia S1</name>
    <dbReference type="NCBI Taxonomy" id="2991925"/>
    <lineage>
        <taxon>Bacteria</taxon>
        <taxon>Bacillati</taxon>
        <taxon>Cyanobacteriota</taxon>
        <taxon>Cyanophyceae</taxon>
        <taxon>Nodosilineales</taxon>
        <taxon>Nodosilineaceae</taxon>
        <taxon>Almyronema</taxon>
        <taxon>Almyronema epifaneia</taxon>
    </lineage>
</organism>
<sequence length="109" mass="12468">MNALHQALEELCAHRQRIEASGPIAPAGVWIEVYRPGGRDVDYARLKAEKAMWGKSRMRGLKRVGSAEHRDWQNRIKRRDALLEIERRSLAIQAMLDVPIWEPGKNASL</sequence>
<reference evidence="1 2" key="1">
    <citation type="submission" date="2024-10" db="EMBL/GenBank/DDBJ databases">
        <authorList>
            <person name="Ratan Roy A."/>
            <person name="Morales Sandoval P.H."/>
            <person name="De Los Santos Villalobos S."/>
            <person name="Chakraborty S."/>
            <person name="Mukherjee J."/>
        </authorList>
    </citation>
    <scope>NUCLEOTIDE SEQUENCE [LARGE SCALE GENOMIC DNA]</scope>
    <source>
        <strain evidence="1 2">S1</strain>
    </source>
</reference>
<gene>
    <name evidence="1" type="ORF">ACFVKH_19505</name>
</gene>
<dbReference type="RefSeq" id="WP_377968102.1">
    <property type="nucleotide sequence ID" value="NZ_JBHZOL010000111.1"/>
</dbReference>
<dbReference type="Proteomes" id="UP001600165">
    <property type="component" value="Unassembled WGS sequence"/>
</dbReference>
<comment type="caution">
    <text evidence="1">The sequence shown here is derived from an EMBL/GenBank/DDBJ whole genome shotgun (WGS) entry which is preliminary data.</text>
</comment>
<evidence type="ECO:0000313" key="1">
    <source>
        <dbReference type="EMBL" id="MFE4108472.1"/>
    </source>
</evidence>
<dbReference type="EMBL" id="JBHZOL010000111">
    <property type="protein sequence ID" value="MFE4108472.1"/>
    <property type="molecule type" value="Genomic_DNA"/>
</dbReference>
<keyword evidence="2" id="KW-1185">Reference proteome</keyword>
<accession>A0ABW6ILJ2</accession>